<reference evidence="2" key="1">
    <citation type="submission" date="2017-12" db="EMBL/GenBank/DDBJ databases">
        <title>The genome sequence of Pantoea sp. 596.</title>
        <authorList>
            <person name="Gao J."/>
            <person name="Mao X."/>
            <person name="Sun J."/>
        </authorList>
    </citation>
    <scope>NUCLEOTIDE SEQUENCE [LARGE SCALE GENOMIC DNA]</scope>
    <source>
        <strain evidence="2">596</strain>
    </source>
</reference>
<protein>
    <recommendedName>
        <fullName evidence="3">Glycosyl transferase family 1 domain-containing protein</fullName>
    </recommendedName>
</protein>
<evidence type="ECO:0000313" key="1">
    <source>
        <dbReference type="EMBL" id="PLR22062.1"/>
    </source>
</evidence>
<evidence type="ECO:0000313" key="2">
    <source>
        <dbReference type="Proteomes" id="UP000234296"/>
    </source>
</evidence>
<evidence type="ECO:0008006" key="3">
    <source>
        <dbReference type="Google" id="ProtNLM"/>
    </source>
</evidence>
<dbReference type="Gene3D" id="3.40.50.2000">
    <property type="entry name" value="Glycogen Phosphorylase B"/>
    <property type="match status" value="1"/>
</dbReference>
<sequence length="437" mass="49666">MKYSSVFKLLRSDPASNSQSQNSTHVPSQDQFADFLSNLARSRPDLSDAYIKSLLLDEKQYLSFYQDIKNSGLSGTYHYYTYGYKEGREFFEPNFRAIKKSERFESGQSIIFFDTVKTNASFLYRGYFPEVRKNSSVIIHQDTSFLDSVKEIFTAKEMVFIRPSNGSRKTKYFMHLCRTLNVKIIIDVDDLLLPDYSEYKGAVRSGISDYHQILKDMTRDSSILLGADQMVCSTKTIANLHSDLIENITISKNKLPREYFLPRESLGKKIISRKVRVLYLSGSKTHLKDYSTISGPLMKLAQDYPNKFCLSFLGMVSDQTSIFSHLGVECNFLPLVNFNEMLSEINKHDIVLVPLEKTVFNDAKSNIKFIEAASQGVAVIASSVAEYVDCIKNNENGWICSTEDEWYATLSYLFDNPEAITNASLKAFDSAIAGYSL</sequence>
<gene>
    <name evidence="1" type="ORF">PZBJ_16530</name>
</gene>
<dbReference type="EMBL" id="PJRT01000027">
    <property type="protein sequence ID" value="PLR22062.1"/>
    <property type="molecule type" value="Genomic_DNA"/>
</dbReference>
<accession>A0ABX4SNC7</accession>
<proteinExistence type="predicted"/>
<comment type="caution">
    <text evidence="1">The sequence shown here is derived from an EMBL/GenBank/DDBJ whole genome shotgun (WGS) entry which is preliminary data.</text>
</comment>
<organism evidence="1 2">
    <name type="scientific">Pantoea endophytica</name>
    <dbReference type="NCBI Taxonomy" id="92488"/>
    <lineage>
        <taxon>Bacteria</taxon>
        <taxon>Pseudomonadati</taxon>
        <taxon>Pseudomonadota</taxon>
        <taxon>Gammaproteobacteria</taxon>
        <taxon>Enterobacterales</taxon>
        <taxon>Erwiniaceae</taxon>
        <taxon>Pantoea</taxon>
    </lineage>
</organism>
<dbReference type="SUPFAM" id="SSF53756">
    <property type="entry name" value="UDP-Glycosyltransferase/glycogen phosphorylase"/>
    <property type="match status" value="1"/>
</dbReference>
<dbReference type="Pfam" id="PF13692">
    <property type="entry name" value="Glyco_trans_1_4"/>
    <property type="match status" value="1"/>
</dbReference>
<dbReference type="Proteomes" id="UP000234296">
    <property type="component" value="Unassembled WGS sequence"/>
</dbReference>
<keyword evidence="2" id="KW-1185">Reference proteome</keyword>
<name>A0ABX4SNC7_9GAMM</name>